<dbReference type="Gene3D" id="3.90.1590.10">
    <property type="entry name" value="glutathione-dependent formaldehyde- activating enzyme (gfa)"/>
    <property type="match status" value="1"/>
</dbReference>
<dbReference type="PANTHER" id="PTHR33337">
    <property type="entry name" value="GFA DOMAIN-CONTAINING PROTEIN"/>
    <property type="match status" value="1"/>
</dbReference>
<name>A0A4Q2KJY3_9SPHN</name>
<dbReference type="Pfam" id="PF04828">
    <property type="entry name" value="GFA"/>
    <property type="match status" value="1"/>
</dbReference>
<evidence type="ECO:0000313" key="6">
    <source>
        <dbReference type="EMBL" id="RXZ65555.1"/>
    </source>
</evidence>
<comment type="similarity">
    <text evidence="1">Belongs to the Gfa family.</text>
</comment>
<gene>
    <name evidence="6" type="ORF">ETX26_02040</name>
</gene>
<evidence type="ECO:0000256" key="4">
    <source>
        <dbReference type="ARBA" id="ARBA00023239"/>
    </source>
</evidence>
<organism evidence="6 7">
    <name type="scientific">Pelagerythrobacter rhizovicinus</name>
    <dbReference type="NCBI Taxonomy" id="2268576"/>
    <lineage>
        <taxon>Bacteria</taxon>
        <taxon>Pseudomonadati</taxon>
        <taxon>Pseudomonadota</taxon>
        <taxon>Alphaproteobacteria</taxon>
        <taxon>Sphingomonadales</taxon>
        <taxon>Erythrobacteraceae</taxon>
        <taxon>Pelagerythrobacter</taxon>
    </lineage>
</organism>
<dbReference type="GO" id="GO:0016846">
    <property type="term" value="F:carbon-sulfur lyase activity"/>
    <property type="evidence" value="ECO:0007669"/>
    <property type="project" value="InterPro"/>
</dbReference>
<dbReference type="InterPro" id="IPR006913">
    <property type="entry name" value="CENP-V/GFA"/>
</dbReference>
<dbReference type="Proteomes" id="UP000293623">
    <property type="component" value="Unassembled WGS sequence"/>
</dbReference>
<evidence type="ECO:0000256" key="1">
    <source>
        <dbReference type="ARBA" id="ARBA00005495"/>
    </source>
</evidence>
<proteinExistence type="inferred from homology"/>
<protein>
    <submittedName>
        <fullName evidence="6">GFA family protein</fullName>
    </submittedName>
</protein>
<evidence type="ECO:0000256" key="2">
    <source>
        <dbReference type="ARBA" id="ARBA00022723"/>
    </source>
</evidence>
<dbReference type="SUPFAM" id="SSF51316">
    <property type="entry name" value="Mss4-like"/>
    <property type="match status" value="1"/>
</dbReference>
<sequence>MTGGGCHCGAVRYRIEGEPRHASVCHCEDCRRCAGAAGVAWMAVGNEEFAIVEGEPALYRSSPDAERYFCGTCGTGLYYVNEKMLPGLVDVQIVTLDDPENYAPQIHVQTADELPWEASLPELPRFERYPG</sequence>
<dbReference type="PROSITE" id="PS51891">
    <property type="entry name" value="CENP_V_GFA"/>
    <property type="match status" value="1"/>
</dbReference>
<keyword evidence="4" id="KW-0456">Lyase</keyword>
<reference evidence="6 7" key="1">
    <citation type="submission" date="2019-01" db="EMBL/GenBank/DDBJ databases">
        <title>Altererythrobacter rhizovicinus sp. nov., isolated from the rhizosphere soil of Haloxylon ammodendron.</title>
        <authorList>
            <person name="Li H.-P."/>
            <person name="Gou J.-Y."/>
            <person name="Yao D."/>
            <person name="Han Q.-Q."/>
            <person name="Shao K.-Z."/>
            <person name="Zhao Q."/>
            <person name="Zhang J.-L."/>
        </authorList>
    </citation>
    <scope>NUCLEOTIDE SEQUENCE [LARGE SCALE GENOMIC DNA]</scope>
    <source>
        <strain evidence="6 7">AY-3R</strain>
    </source>
</reference>
<dbReference type="EMBL" id="SDPV01000001">
    <property type="protein sequence ID" value="RXZ65555.1"/>
    <property type="molecule type" value="Genomic_DNA"/>
</dbReference>
<comment type="caution">
    <text evidence="6">The sequence shown here is derived from an EMBL/GenBank/DDBJ whole genome shotgun (WGS) entry which is preliminary data.</text>
</comment>
<evidence type="ECO:0000259" key="5">
    <source>
        <dbReference type="PROSITE" id="PS51891"/>
    </source>
</evidence>
<keyword evidence="2" id="KW-0479">Metal-binding</keyword>
<feature type="domain" description="CENP-V/GFA" evidence="5">
    <location>
        <begin position="1"/>
        <end position="117"/>
    </location>
</feature>
<dbReference type="PANTHER" id="PTHR33337:SF40">
    <property type="entry name" value="CENP-V_GFA DOMAIN-CONTAINING PROTEIN-RELATED"/>
    <property type="match status" value="1"/>
</dbReference>
<dbReference type="AlphaFoldDB" id="A0A4Q2KJY3"/>
<evidence type="ECO:0000313" key="7">
    <source>
        <dbReference type="Proteomes" id="UP000293623"/>
    </source>
</evidence>
<dbReference type="OrthoDB" id="7186766at2"/>
<dbReference type="GO" id="GO:0046872">
    <property type="term" value="F:metal ion binding"/>
    <property type="evidence" value="ECO:0007669"/>
    <property type="project" value="UniProtKB-KW"/>
</dbReference>
<keyword evidence="3" id="KW-0862">Zinc</keyword>
<accession>A0A4Q2KJY3</accession>
<evidence type="ECO:0000256" key="3">
    <source>
        <dbReference type="ARBA" id="ARBA00022833"/>
    </source>
</evidence>
<dbReference type="InterPro" id="IPR011057">
    <property type="entry name" value="Mss4-like_sf"/>
</dbReference>
<keyword evidence="7" id="KW-1185">Reference proteome</keyword>
<dbReference type="RefSeq" id="WP_129523039.1">
    <property type="nucleotide sequence ID" value="NZ_SDPV01000001.1"/>
</dbReference>